<keyword evidence="6" id="KW-0067">ATP-binding</keyword>
<evidence type="ECO:0000256" key="2">
    <source>
        <dbReference type="ARBA" id="ARBA00010122"/>
    </source>
</evidence>
<comment type="pathway">
    <text evidence="1">Mycotoxin biosynthesis.</text>
</comment>
<comment type="similarity">
    <text evidence="2 8">Belongs to the aspartokinase family.</text>
</comment>
<dbReference type="SUPFAM" id="SSF55021">
    <property type="entry name" value="ACT-like"/>
    <property type="match status" value="2"/>
</dbReference>
<evidence type="ECO:0000313" key="10">
    <source>
        <dbReference type="EMBL" id="CAF9931550.1"/>
    </source>
</evidence>
<dbReference type="GO" id="GO:0005524">
    <property type="term" value="F:ATP binding"/>
    <property type="evidence" value="ECO:0007669"/>
    <property type="project" value="UniProtKB-KW"/>
</dbReference>
<dbReference type="Gene3D" id="3.40.1160.10">
    <property type="entry name" value="Acetylglutamate kinase-like"/>
    <property type="match status" value="1"/>
</dbReference>
<accession>A0A8H3IWT3</accession>
<dbReference type="InterPro" id="IPR045865">
    <property type="entry name" value="ACT-like_dom_sf"/>
</dbReference>
<dbReference type="FunFam" id="3.40.1160.10:FF:000023">
    <property type="entry name" value="Probable aspartokinase"/>
    <property type="match status" value="1"/>
</dbReference>
<evidence type="ECO:0000259" key="9">
    <source>
        <dbReference type="PROSITE" id="PS51671"/>
    </source>
</evidence>
<keyword evidence="11" id="KW-1185">Reference proteome</keyword>
<dbReference type="InterPro" id="IPR018042">
    <property type="entry name" value="Aspartate_kinase_CS"/>
</dbReference>
<dbReference type="GO" id="GO:0009088">
    <property type="term" value="P:threonine biosynthetic process"/>
    <property type="evidence" value="ECO:0007669"/>
    <property type="project" value="UniProtKB-ARBA"/>
</dbReference>
<protein>
    <recommendedName>
        <fullName evidence="8">Aspartokinase</fullName>
        <ecNumber evidence="8">2.7.2.4</ecNumber>
    </recommendedName>
</protein>
<dbReference type="EMBL" id="CAJPDR010000308">
    <property type="protein sequence ID" value="CAF9931550.1"/>
    <property type="molecule type" value="Genomic_DNA"/>
</dbReference>
<evidence type="ECO:0000313" key="11">
    <source>
        <dbReference type="Proteomes" id="UP000664203"/>
    </source>
</evidence>
<evidence type="ECO:0000256" key="1">
    <source>
        <dbReference type="ARBA" id="ARBA00004685"/>
    </source>
</evidence>
<keyword evidence="3 8" id="KW-0808">Transferase</keyword>
<evidence type="ECO:0000256" key="8">
    <source>
        <dbReference type="RuleBase" id="RU003448"/>
    </source>
</evidence>
<dbReference type="PROSITE" id="PS00324">
    <property type="entry name" value="ASPARTOKINASE"/>
    <property type="match status" value="1"/>
</dbReference>
<dbReference type="InterPro" id="IPR005260">
    <property type="entry name" value="Asp_kin_monofn"/>
</dbReference>
<proteinExistence type="inferred from homology"/>
<gene>
    <name evidence="10" type="primary">HOM3_1</name>
    <name evidence="10" type="ORF">ALECFALPRED_005034</name>
</gene>
<evidence type="ECO:0000256" key="4">
    <source>
        <dbReference type="ARBA" id="ARBA00022741"/>
    </source>
</evidence>
<dbReference type="GO" id="GO:0009089">
    <property type="term" value="P:lysine biosynthetic process via diaminopimelate"/>
    <property type="evidence" value="ECO:0007669"/>
    <property type="project" value="InterPro"/>
</dbReference>
<dbReference type="GO" id="GO:0004072">
    <property type="term" value="F:aspartate kinase activity"/>
    <property type="evidence" value="ECO:0007669"/>
    <property type="project" value="UniProtKB-EC"/>
</dbReference>
<dbReference type="PANTHER" id="PTHR21499:SF59">
    <property type="entry name" value="ASPARTOKINASE"/>
    <property type="match status" value="1"/>
</dbReference>
<dbReference type="InterPro" id="IPR054352">
    <property type="entry name" value="ACT_Aspartokinase"/>
</dbReference>
<feature type="domain" description="ACT" evidence="9">
    <location>
        <begin position="436"/>
        <end position="499"/>
    </location>
</feature>
<dbReference type="NCBIfam" id="TIGR00657">
    <property type="entry name" value="asp_kinases"/>
    <property type="match status" value="1"/>
</dbReference>
<evidence type="ECO:0000256" key="7">
    <source>
        <dbReference type="ARBA" id="ARBA00047872"/>
    </source>
</evidence>
<dbReference type="Pfam" id="PF00696">
    <property type="entry name" value="AA_kinase"/>
    <property type="match status" value="1"/>
</dbReference>
<dbReference type="GO" id="GO:0009090">
    <property type="term" value="P:homoserine biosynthetic process"/>
    <property type="evidence" value="ECO:0007669"/>
    <property type="project" value="TreeGrafter"/>
</dbReference>
<dbReference type="InterPro" id="IPR002912">
    <property type="entry name" value="ACT_dom"/>
</dbReference>
<dbReference type="PIRSF" id="PIRSF000726">
    <property type="entry name" value="Asp_kin"/>
    <property type="match status" value="1"/>
</dbReference>
<keyword evidence="5 8" id="KW-0418">Kinase</keyword>
<dbReference type="FunFam" id="3.30.2130.10:FF:000001">
    <property type="entry name" value="Bifunctional aspartokinase/homoserine dehydrogenase"/>
    <property type="match status" value="1"/>
</dbReference>
<evidence type="ECO:0000256" key="6">
    <source>
        <dbReference type="ARBA" id="ARBA00022840"/>
    </source>
</evidence>
<dbReference type="InterPro" id="IPR001341">
    <property type="entry name" value="Asp_kinase"/>
</dbReference>
<dbReference type="InterPro" id="IPR036393">
    <property type="entry name" value="AceGlu_kinase-like_sf"/>
</dbReference>
<evidence type="ECO:0000256" key="3">
    <source>
        <dbReference type="ARBA" id="ARBA00022679"/>
    </source>
</evidence>
<dbReference type="PANTHER" id="PTHR21499">
    <property type="entry name" value="ASPARTATE KINASE"/>
    <property type="match status" value="1"/>
</dbReference>
<reference evidence="10" key="1">
    <citation type="submission" date="2021-03" db="EMBL/GenBank/DDBJ databases">
        <authorList>
            <person name="Tagirdzhanova G."/>
        </authorList>
    </citation>
    <scope>NUCLEOTIDE SEQUENCE</scope>
</reference>
<sequence>MAVQIGYQEQCRSVSQRTVLKFGGTSVGKFAPEIARICLSSIFQNHSVAIVCSARSGESKSEGTTNRLLKAAREAAKPNSTRHHDIVSGILHEHLETAKFVSPEIEERLRWDISAECNALENLLDSLSKTEDVPPEAEDKILSVGEKLSAQYLTALLEDHGILAQYVDLSDVIDFTVPRSLNQEFYRELAYAIGRRIELCGDKVPVLTGYFGLLPGGLLKQIGRGYSDLCAALAAVGTKAKELQVWKEVSGVYTADPSKVPTAKLLSSIDPREANELTFYGSEVIHHFTVEQCLPSIPIRIKNVLAPQSPGTLITPSSPANLQSHPKRPTAVTVKHQITVVNVHSHRKVEDADFLAQICKILASRSLNIDLFEKNQFHISLAVHSKTPIVKGPEDRGGEQDAEDLLSQHKDLQHAIEELSEYGSVDVVRNMAIISLVGLQLKRSIGIAGRLFTALGDGNINIEMISQGASEISISCVIAEREALRALNVVHTDLFTFLD</sequence>
<dbReference type="AlphaFoldDB" id="A0A8H3IWT3"/>
<dbReference type="Gene3D" id="3.30.2130.10">
    <property type="entry name" value="VC0802-like"/>
    <property type="match status" value="1"/>
</dbReference>
<evidence type="ECO:0000256" key="5">
    <source>
        <dbReference type="ARBA" id="ARBA00022777"/>
    </source>
</evidence>
<comment type="catalytic activity">
    <reaction evidence="7 8">
        <text>L-aspartate + ATP = 4-phospho-L-aspartate + ADP</text>
        <dbReference type="Rhea" id="RHEA:23776"/>
        <dbReference type="ChEBI" id="CHEBI:29991"/>
        <dbReference type="ChEBI" id="CHEBI:30616"/>
        <dbReference type="ChEBI" id="CHEBI:57535"/>
        <dbReference type="ChEBI" id="CHEBI:456216"/>
        <dbReference type="EC" id="2.7.2.4"/>
    </reaction>
</comment>
<dbReference type="EC" id="2.7.2.4" evidence="8"/>
<dbReference type="Pfam" id="PF22468">
    <property type="entry name" value="ACT_9"/>
    <property type="match status" value="1"/>
</dbReference>
<organism evidence="10 11">
    <name type="scientific">Alectoria fallacina</name>
    <dbReference type="NCBI Taxonomy" id="1903189"/>
    <lineage>
        <taxon>Eukaryota</taxon>
        <taxon>Fungi</taxon>
        <taxon>Dikarya</taxon>
        <taxon>Ascomycota</taxon>
        <taxon>Pezizomycotina</taxon>
        <taxon>Lecanoromycetes</taxon>
        <taxon>OSLEUM clade</taxon>
        <taxon>Lecanoromycetidae</taxon>
        <taxon>Lecanorales</taxon>
        <taxon>Lecanorineae</taxon>
        <taxon>Parmeliaceae</taxon>
        <taxon>Alectoria</taxon>
    </lineage>
</organism>
<dbReference type="GO" id="GO:0071266">
    <property type="term" value="P:'de novo' L-methionine biosynthetic process"/>
    <property type="evidence" value="ECO:0007669"/>
    <property type="project" value="UniProtKB-ARBA"/>
</dbReference>
<dbReference type="SUPFAM" id="SSF53633">
    <property type="entry name" value="Carbamate kinase-like"/>
    <property type="match status" value="1"/>
</dbReference>
<dbReference type="Proteomes" id="UP000664203">
    <property type="component" value="Unassembled WGS sequence"/>
</dbReference>
<comment type="caution">
    <text evidence="10">The sequence shown here is derived from an EMBL/GenBank/DDBJ whole genome shotgun (WGS) entry which is preliminary data.</text>
</comment>
<dbReference type="InterPro" id="IPR001048">
    <property type="entry name" value="Asp/Glu/Uridylate_kinase"/>
</dbReference>
<dbReference type="PROSITE" id="PS51671">
    <property type="entry name" value="ACT"/>
    <property type="match status" value="1"/>
</dbReference>
<dbReference type="OrthoDB" id="4323675at2759"/>
<name>A0A8H3IWT3_9LECA</name>
<keyword evidence="4" id="KW-0547">Nucleotide-binding</keyword>
<dbReference type="GO" id="GO:0005829">
    <property type="term" value="C:cytosol"/>
    <property type="evidence" value="ECO:0007669"/>
    <property type="project" value="TreeGrafter"/>
</dbReference>